<dbReference type="AlphaFoldDB" id="A0A1M6R6I9"/>
<gene>
    <name evidence="2" type="ORF">SAMN05444391_0531</name>
</gene>
<dbReference type="SUPFAM" id="SSF53098">
    <property type="entry name" value="Ribonuclease H-like"/>
    <property type="match status" value="1"/>
</dbReference>
<reference evidence="2 3" key="1">
    <citation type="submission" date="2016-11" db="EMBL/GenBank/DDBJ databases">
        <authorList>
            <person name="Jaros S."/>
            <person name="Januszkiewicz K."/>
            <person name="Wedrychowicz H."/>
        </authorList>
    </citation>
    <scope>NUCLEOTIDE SEQUENCE [LARGE SCALE GENOMIC DNA]</scope>
    <source>
        <strain evidence="2 3">DSM 19557</strain>
    </source>
</reference>
<dbReference type="InterPro" id="IPR012337">
    <property type="entry name" value="RNaseH-like_sf"/>
</dbReference>
<evidence type="ECO:0000313" key="2">
    <source>
        <dbReference type="EMBL" id="SHK28109.1"/>
    </source>
</evidence>
<dbReference type="RefSeq" id="WP_231967148.1">
    <property type="nucleotide sequence ID" value="NZ_LT670846.1"/>
</dbReference>
<accession>A0A1M6R6I9</accession>
<dbReference type="InterPro" id="IPR018977">
    <property type="entry name" value="NurA_domain"/>
</dbReference>
<sequence length="313" mass="35916">MKLRDVELAIMPWDLPDVESVEIEESPQVVDLAEEPRAYKGKPPEEPIKIAFVDGVRRTEYAVYLVDREGSSYSGAFVSLASGSILLELSSINHVRDSLDYIMEKYLVVNYPGSLQEEEVLGFKVRNTEGDVSSYINYILREEMEVQSTKEVLKQNPDLVICDGSLSYKLKNLSHPIVGYVKTIKKLFIPKEHTNLIQELNVGERTPIVKVHYQRTHEEEEKVERYTWYVKLSEGTGISTVARLETFSTLPLEEVVRIANLTTGILYRFASKPFQDVRSPQNLLPIGKLEKFLRSHLGNHTFIRRVIERAFHM</sequence>
<protein>
    <recommendedName>
        <fullName evidence="1">NurA domain-containing protein</fullName>
    </recommendedName>
</protein>
<evidence type="ECO:0000313" key="3">
    <source>
        <dbReference type="Proteomes" id="UP000189810"/>
    </source>
</evidence>
<evidence type="ECO:0000259" key="1">
    <source>
        <dbReference type="Pfam" id="PF09376"/>
    </source>
</evidence>
<keyword evidence="3" id="KW-1185">Reference proteome</keyword>
<dbReference type="EMBL" id="LT670846">
    <property type="protein sequence ID" value="SHK28109.1"/>
    <property type="molecule type" value="Genomic_DNA"/>
</dbReference>
<name>A0A1M6R6I9_9AQUI</name>
<proteinExistence type="predicted"/>
<dbReference type="Pfam" id="PF09376">
    <property type="entry name" value="NurA"/>
    <property type="match status" value="1"/>
</dbReference>
<dbReference type="Proteomes" id="UP000189810">
    <property type="component" value="Chromosome I"/>
</dbReference>
<feature type="domain" description="NurA" evidence="1">
    <location>
        <begin position="73"/>
        <end position="257"/>
    </location>
</feature>
<dbReference type="STRING" id="381751.SAMN05444391_0531"/>
<organism evidence="2 3">
    <name type="scientific">Thermocrinis minervae</name>
    <dbReference type="NCBI Taxonomy" id="381751"/>
    <lineage>
        <taxon>Bacteria</taxon>
        <taxon>Pseudomonadati</taxon>
        <taxon>Aquificota</taxon>
        <taxon>Aquificia</taxon>
        <taxon>Aquificales</taxon>
        <taxon>Aquificaceae</taxon>
        <taxon>Thermocrinis</taxon>
    </lineage>
</organism>